<dbReference type="OrthoDB" id="7168509at2"/>
<dbReference type="GO" id="GO:0008236">
    <property type="term" value="F:serine-type peptidase activity"/>
    <property type="evidence" value="ECO:0007669"/>
    <property type="project" value="InterPro"/>
</dbReference>
<dbReference type="EMBL" id="LPUR01000001">
    <property type="protein sequence ID" value="KXH84852.1"/>
    <property type="molecule type" value="Genomic_DNA"/>
</dbReference>
<accession>A0A135WJA7</accession>
<organism evidence="2 3">
    <name type="scientific">Chryseobacterium kwangjuense</name>
    <dbReference type="NCBI Taxonomy" id="267125"/>
    <lineage>
        <taxon>Bacteria</taxon>
        <taxon>Pseudomonadati</taxon>
        <taxon>Bacteroidota</taxon>
        <taxon>Flavobacteriia</taxon>
        <taxon>Flavobacteriales</taxon>
        <taxon>Weeksellaceae</taxon>
        <taxon>Chryseobacterium group</taxon>
        <taxon>Chryseobacterium</taxon>
    </lineage>
</organism>
<dbReference type="Gene3D" id="3.90.226.10">
    <property type="entry name" value="2-enoyl-CoA Hydratase, Chain A, domain 1"/>
    <property type="match status" value="1"/>
</dbReference>
<dbReference type="PROSITE" id="PS51257">
    <property type="entry name" value="PROKAR_LIPOPROTEIN"/>
    <property type="match status" value="1"/>
</dbReference>
<dbReference type="PANTHER" id="PTHR32060">
    <property type="entry name" value="TAIL-SPECIFIC PROTEASE"/>
    <property type="match status" value="1"/>
</dbReference>
<dbReference type="SUPFAM" id="SSF50156">
    <property type="entry name" value="PDZ domain-like"/>
    <property type="match status" value="1"/>
</dbReference>
<evidence type="ECO:0000313" key="2">
    <source>
        <dbReference type="EMBL" id="KXH84852.1"/>
    </source>
</evidence>
<dbReference type="InterPro" id="IPR036034">
    <property type="entry name" value="PDZ_sf"/>
</dbReference>
<dbReference type="SUPFAM" id="SSF52096">
    <property type="entry name" value="ClpP/crotonase"/>
    <property type="match status" value="1"/>
</dbReference>
<reference evidence="2 3" key="2">
    <citation type="journal article" date="2016" name="Genome Announc.">
        <title>Draft Genome Sequence of a Biocontrol Rhizobacterium, Chryseobacterium kwangjuense Strain KJ1R5, Isolated from Pepper (Capsicum annuum).</title>
        <authorList>
            <person name="Jeong J.J."/>
            <person name="Park H."/>
            <person name="Park B.H."/>
            <person name="Mannaa M."/>
            <person name="Sang M.K."/>
            <person name="Choi I.G."/>
            <person name="Kim K.D."/>
        </authorList>
    </citation>
    <scope>NUCLEOTIDE SEQUENCE [LARGE SCALE GENOMIC DNA]</scope>
    <source>
        <strain evidence="2 3">KJ1R5</strain>
    </source>
</reference>
<dbReference type="AlphaFoldDB" id="A0A135WJA7"/>
<dbReference type="Gene3D" id="2.30.42.10">
    <property type="match status" value="1"/>
</dbReference>
<comment type="caution">
    <text evidence="2">The sequence shown here is derived from an EMBL/GenBank/DDBJ whole genome shotgun (WGS) entry which is preliminary data.</text>
</comment>
<dbReference type="Proteomes" id="UP000070513">
    <property type="component" value="Unassembled WGS sequence"/>
</dbReference>
<gene>
    <name evidence="2" type="ORF">AU378_03595</name>
</gene>
<dbReference type="GO" id="GO:0006508">
    <property type="term" value="P:proteolysis"/>
    <property type="evidence" value="ECO:0007669"/>
    <property type="project" value="InterPro"/>
</dbReference>
<name>A0A135WJA7_9FLAO</name>
<protein>
    <recommendedName>
        <fullName evidence="1">PDZ domain-containing protein</fullName>
    </recommendedName>
</protein>
<dbReference type="GO" id="GO:0007165">
    <property type="term" value="P:signal transduction"/>
    <property type="evidence" value="ECO:0007669"/>
    <property type="project" value="TreeGrafter"/>
</dbReference>
<feature type="domain" description="PDZ" evidence="1">
    <location>
        <begin position="118"/>
        <end position="179"/>
    </location>
</feature>
<dbReference type="InterPro" id="IPR001478">
    <property type="entry name" value="PDZ"/>
</dbReference>
<dbReference type="Pfam" id="PF13180">
    <property type="entry name" value="PDZ_2"/>
    <property type="match status" value="1"/>
</dbReference>
<dbReference type="GO" id="GO:0004175">
    <property type="term" value="F:endopeptidase activity"/>
    <property type="evidence" value="ECO:0007669"/>
    <property type="project" value="TreeGrafter"/>
</dbReference>
<proteinExistence type="predicted"/>
<sequence length="512" mass="58855">MMTRVLGIFLLVFTFNMLVSCNKREDEVPEIPILRKKISENLDSIFLLAQGVYLWNDQLPTIDHFNPQRFYIQGADEISIYRNEIFEITRYPKIAETNEFIEFNPFNPTFPKYSSIVSQKFENTERNSEYNLYNPFGLSIGITDNTIRLIYVDLNSPSGKAGLKRGDQIVSINGTPVDSKQSFLDQWKKATEHSFIKFEIINGNAQKREVRLNAAIYQPNPVLKNIILEQDNKKIGYLAYNSFTPLSNSDKYLSPVFFTFEQNGVRELIIDLRYNQGGYQTTVNFLANLIAPAVLNGKAMYSEHYNKQMQQGRAEILKHYNLLDENNEPIDNNGRPLTLFDIDYSVQANISYFEKYEGPKAIEKIYFIVSNMTASASELLINVLKPYCNVKIIGVSEKDQEVIHTYGKPVGFFDIPIKDFDLYLSMYELKNAQNSEGYFKGIRADYSVLDDIKSDFGSESDPAIIFALNDHNSKKGLIRNNRSPKKLDGISYLFNNDRLSGNFKEVKDLKLK</sequence>
<dbReference type="SMART" id="SM00228">
    <property type="entry name" value="PDZ"/>
    <property type="match status" value="1"/>
</dbReference>
<evidence type="ECO:0000259" key="1">
    <source>
        <dbReference type="PROSITE" id="PS50106"/>
    </source>
</evidence>
<dbReference type="Pfam" id="PF03572">
    <property type="entry name" value="Peptidase_S41"/>
    <property type="match status" value="1"/>
</dbReference>
<dbReference type="PROSITE" id="PS50106">
    <property type="entry name" value="PDZ"/>
    <property type="match status" value="1"/>
</dbReference>
<reference evidence="3" key="1">
    <citation type="submission" date="2015-12" db="EMBL/GenBank/DDBJ databases">
        <title>Genome sequence of a biocontrol rhizobacterium Chryseobacterium kwangjuense strain KJ1R5 isolated from pepper (Capsicum annuum L.).</title>
        <authorList>
            <person name="Jeong J.-J."/>
            <person name="Park H."/>
            <person name="Mannaa M."/>
            <person name="Sang M.K."/>
            <person name="Choi I.-G."/>
            <person name="Kim K.D."/>
        </authorList>
    </citation>
    <scope>NUCLEOTIDE SEQUENCE [LARGE SCALE GENOMIC DNA]</scope>
    <source>
        <strain evidence="3">KJ1R5</strain>
    </source>
</reference>
<dbReference type="Gene3D" id="3.30.750.170">
    <property type="match status" value="1"/>
</dbReference>
<dbReference type="PANTHER" id="PTHR32060:SF30">
    <property type="entry name" value="CARBOXY-TERMINAL PROCESSING PROTEASE CTPA"/>
    <property type="match status" value="1"/>
</dbReference>
<dbReference type="RefSeq" id="WP_083535123.1">
    <property type="nucleotide sequence ID" value="NZ_LPUR01000001.1"/>
</dbReference>
<evidence type="ECO:0000313" key="3">
    <source>
        <dbReference type="Proteomes" id="UP000070513"/>
    </source>
</evidence>
<dbReference type="InterPro" id="IPR005151">
    <property type="entry name" value="Tail-specific_protease"/>
</dbReference>
<dbReference type="GO" id="GO:0030288">
    <property type="term" value="C:outer membrane-bounded periplasmic space"/>
    <property type="evidence" value="ECO:0007669"/>
    <property type="project" value="TreeGrafter"/>
</dbReference>
<dbReference type="InterPro" id="IPR029045">
    <property type="entry name" value="ClpP/crotonase-like_dom_sf"/>
</dbReference>